<organism evidence="1 2">
    <name type="scientific">Paraphaeosphaeria minitans</name>
    <dbReference type="NCBI Taxonomy" id="565426"/>
    <lineage>
        <taxon>Eukaryota</taxon>
        <taxon>Fungi</taxon>
        <taxon>Dikarya</taxon>
        <taxon>Ascomycota</taxon>
        <taxon>Pezizomycotina</taxon>
        <taxon>Dothideomycetes</taxon>
        <taxon>Pleosporomycetidae</taxon>
        <taxon>Pleosporales</taxon>
        <taxon>Massarineae</taxon>
        <taxon>Didymosphaeriaceae</taxon>
        <taxon>Paraphaeosphaeria</taxon>
    </lineage>
</organism>
<reference evidence="1" key="1">
    <citation type="journal article" date="2020" name="Mol. Plant Microbe Interact.">
        <title>Genome Sequence of the Biocontrol Agent Coniothyrium minitans strain Conio (IMI 134523).</title>
        <authorList>
            <person name="Patel D."/>
            <person name="Shittu T.A."/>
            <person name="Baroncelli R."/>
            <person name="Muthumeenakshi S."/>
            <person name="Osborne T.H."/>
            <person name="Janganan T.K."/>
            <person name="Sreenivasaprasad S."/>
        </authorList>
    </citation>
    <scope>NUCLEOTIDE SEQUENCE</scope>
    <source>
        <strain evidence="1">Conio</strain>
    </source>
</reference>
<comment type="caution">
    <text evidence="1">The sequence shown here is derived from an EMBL/GenBank/DDBJ whole genome shotgun (WGS) entry which is preliminary data.</text>
</comment>
<accession>A0A9P6KRW1</accession>
<dbReference type="AlphaFoldDB" id="A0A9P6KRW1"/>
<name>A0A9P6KRW1_9PLEO</name>
<protein>
    <recommendedName>
        <fullName evidence="3">F-box domain-containing protein</fullName>
    </recommendedName>
</protein>
<evidence type="ECO:0000313" key="2">
    <source>
        <dbReference type="Proteomes" id="UP000756921"/>
    </source>
</evidence>
<evidence type="ECO:0000313" key="1">
    <source>
        <dbReference type="EMBL" id="KAF9737213.1"/>
    </source>
</evidence>
<gene>
    <name evidence="1" type="ORF">PMIN01_04992</name>
</gene>
<evidence type="ECO:0008006" key="3">
    <source>
        <dbReference type="Google" id="ProtNLM"/>
    </source>
</evidence>
<sequence>MSTLPHLPTEIWEIIVGFSDPLTNYTGLRATNKFFANLAERDFKKGCAALLDSATLEIFTHPIHEVSGPTSSFHLSFSFDRVTHDTTRACFKPQDRDPLCLDLEGPTGDHTQETQHLSKIQAELGAEKIPDWAAVKELLNKTDYLLDVGYTVEVPMLTARDPWCRFWHRNVPLQGLEVDIEKGEISIEWMPTMAAVSGAFARGVAAQAAEHGYGETEDERLRCYRDVLSWFCKTLQ</sequence>
<proteinExistence type="predicted"/>
<dbReference type="EMBL" id="WJXW01000004">
    <property type="protein sequence ID" value="KAF9737213.1"/>
    <property type="molecule type" value="Genomic_DNA"/>
</dbReference>
<dbReference type="Proteomes" id="UP000756921">
    <property type="component" value="Unassembled WGS sequence"/>
</dbReference>
<keyword evidence="2" id="KW-1185">Reference proteome</keyword>